<feature type="transmembrane region" description="Helical" evidence="1">
    <location>
        <begin position="6"/>
        <end position="28"/>
    </location>
</feature>
<keyword evidence="1" id="KW-1133">Transmembrane helix</keyword>
<dbReference type="Proteomes" id="UP000278475">
    <property type="component" value="Unassembled WGS sequence"/>
</dbReference>
<evidence type="ECO:0000256" key="1">
    <source>
        <dbReference type="SAM" id="Phobius"/>
    </source>
</evidence>
<comment type="caution">
    <text evidence="2">The sequence shown here is derived from an EMBL/GenBank/DDBJ whole genome shotgun (WGS) entry which is preliminary data.</text>
</comment>
<accession>A0A497EMN6</accession>
<reference evidence="2 3" key="1">
    <citation type="submission" date="2018-06" db="EMBL/GenBank/DDBJ databases">
        <title>Extensive metabolic versatility and redundancy in microbially diverse, dynamic hydrothermal sediments.</title>
        <authorList>
            <person name="Dombrowski N."/>
            <person name="Teske A."/>
            <person name="Baker B.J."/>
        </authorList>
    </citation>
    <scope>NUCLEOTIDE SEQUENCE [LARGE SCALE GENOMIC DNA]</scope>
    <source>
        <strain evidence="2">B66_G16</strain>
    </source>
</reference>
<evidence type="ECO:0000313" key="2">
    <source>
        <dbReference type="EMBL" id="RLE48419.1"/>
    </source>
</evidence>
<organism evidence="2 3">
    <name type="scientific">Thermoproteota archaeon</name>
    <dbReference type="NCBI Taxonomy" id="2056631"/>
    <lineage>
        <taxon>Archaea</taxon>
        <taxon>Thermoproteota</taxon>
    </lineage>
</organism>
<gene>
    <name evidence="2" type="ORF">DRJ31_07330</name>
</gene>
<dbReference type="EMBL" id="QMQV01000077">
    <property type="protein sequence ID" value="RLE48419.1"/>
    <property type="molecule type" value="Genomic_DNA"/>
</dbReference>
<proteinExistence type="predicted"/>
<name>A0A497EMN6_9CREN</name>
<keyword evidence="1" id="KW-0812">Transmembrane</keyword>
<keyword evidence="1" id="KW-0472">Membrane</keyword>
<sequence>MRGFILSFIALIFVMVTCTIFIVIFLILSYTPAKITKELVVNVVYEPIFAQNMLVSLLNMRNETSGITFADAVVYAAYQNNVTPKIFRNGKIYRFDLSHDAQKYVDYVCEYLGVKKKCWIFIYDGTSRSIVTIAKNIDNPEKEFERSQKEGEAVSRASLPLGFDRWFVIYTRE</sequence>
<evidence type="ECO:0000313" key="3">
    <source>
        <dbReference type="Proteomes" id="UP000278475"/>
    </source>
</evidence>
<protein>
    <submittedName>
        <fullName evidence="2">Uncharacterized protein</fullName>
    </submittedName>
</protein>
<dbReference type="AlphaFoldDB" id="A0A497EMN6"/>